<evidence type="ECO:0000313" key="3">
    <source>
        <dbReference type="Proteomes" id="UP000507140"/>
    </source>
</evidence>
<evidence type="ECO:0000256" key="1">
    <source>
        <dbReference type="SAM" id="Phobius"/>
    </source>
</evidence>
<accession>A0ABM8LKU1</accession>
<gene>
    <name evidence="2" type="ORF">LMG3415_05068</name>
</gene>
<keyword evidence="1" id="KW-0472">Membrane</keyword>
<keyword evidence="1" id="KW-0812">Transmembrane</keyword>
<evidence type="ECO:0000313" key="2">
    <source>
        <dbReference type="EMBL" id="CAB3912863.1"/>
    </source>
</evidence>
<proteinExistence type="predicted"/>
<dbReference type="EMBL" id="CADIKR010000008">
    <property type="protein sequence ID" value="CAB3912863.1"/>
    <property type="molecule type" value="Genomic_DNA"/>
</dbReference>
<dbReference type="Proteomes" id="UP000507140">
    <property type="component" value="Unassembled WGS sequence"/>
</dbReference>
<evidence type="ECO:0008006" key="4">
    <source>
        <dbReference type="Google" id="ProtNLM"/>
    </source>
</evidence>
<name>A0ABM8LKU1_9BURK</name>
<organism evidence="2 3">
    <name type="scientific">Achromobacter mucicolens</name>
    <dbReference type="NCBI Taxonomy" id="1389922"/>
    <lineage>
        <taxon>Bacteria</taxon>
        <taxon>Pseudomonadati</taxon>
        <taxon>Pseudomonadota</taxon>
        <taxon>Betaproteobacteria</taxon>
        <taxon>Burkholderiales</taxon>
        <taxon>Alcaligenaceae</taxon>
        <taxon>Achromobacter</taxon>
    </lineage>
</organism>
<keyword evidence="3" id="KW-1185">Reference proteome</keyword>
<feature type="transmembrane region" description="Helical" evidence="1">
    <location>
        <begin position="6"/>
        <end position="32"/>
    </location>
</feature>
<sequence>MRTSPGLWSIWAVALGAAVGIPVAMGAMIVLCRKDLIDERYEFRARYSSIAHLVLYAVVLLILILSCILFSRPDPDLLLYLLIAVAFGLAFGFCAGAAAYSHANLRRVVGTFQPTHRGARKITIVVRQEGAHLWSLHIVGDGDLWRGVIYRICAWFRLFGCKGWRELVHSTKELRALRQKLIEIAHGLVVEAERRGERDFSLILASPLLAGPRRQLRKDLREKFSCHPTEEWEFRRVKRTLSRVEVVLGKLGYGWKLRRSRRRILAEGVQFWNRTGPRPGPVSDAYRMVPRGRRVIRS</sequence>
<feature type="transmembrane region" description="Helical" evidence="1">
    <location>
        <begin position="77"/>
        <end position="100"/>
    </location>
</feature>
<reference evidence="2 3" key="1">
    <citation type="submission" date="2020-04" db="EMBL/GenBank/DDBJ databases">
        <authorList>
            <person name="De Canck E."/>
        </authorList>
    </citation>
    <scope>NUCLEOTIDE SEQUENCE [LARGE SCALE GENOMIC DNA]</scope>
    <source>
        <strain evidence="2 3">LMG 3415</strain>
    </source>
</reference>
<keyword evidence="1" id="KW-1133">Transmembrane helix</keyword>
<comment type="caution">
    <text evidence="2">The sequence shown here is derived from an EMBL/GenBank/DDBJ whole genome shotgun (WGS) entry which is preliminary data.</text>
</comment>
<protein>
    <recommendedName>
        <fullName evidence="4">DUF4760 domain-containing protein</fullName>
    </recommendedName>
</protein>
<feature type="transmembrane region" description="Helical" evidence="1">
    <location>
        <begin position="53"/>
        <end position="71"/>
    </location>
</feature>